<dbReference type="PANTHER" id="PTHR35458:SF8">
    <property type="entry name" value="SLR0650 PROTEIN"/>
    <property type="match status" value="1"/>
</dbReference>
<dbReference type="InterPro" id="IPR021139">
    <property type="entry name" value="NYN"/>
</dbReference>
<name>A0A1F6NV90_9BACT</name>
<protein>
    <recommendedName>
        <fullName evidence="1">NYN domain-containing protein</fullName>
    </recommendedName>
</protein>
<dbReference type="Pfam" id="PF01936">
    <property type="entry name" value="NYN"/>
    <property type="match status" value="1"/>
</dbReference>
<dbReference type="Proteomes" id="UP000177907">
    <property type="component" value="Unassembled WGS sequence"/>
</dbReference>
<gene>
    <name evidence="2" type="ORF">A3J93_03885</name>
</gene>
<dbReference type="EMBL" id="MFQZ01000010">
    <property type="protein sequence ID" value="OGH87633.1"/>
    <property type="molecule type" value="Genomic_DNA"/>
</dbReference>
<proteinExistence type="predicted"/>
<feature type="domain" description="NYN" evidence="1">
    <location>
        <begin position="21"/>
        <end position="196"/>
    </location>
</feature>
<evidence type="ECO:0000313" key="2">
    <source>
        <dbReference type="EMBL" id="OGH87633.1"/>
    </source>
</evidence>
<evidence type="ECO:0000313" key="3">
    <source>
        <dbReference type="Proteomes" id="UP000177907"/>
    </source>
</evidence>
<accession>A0A1F6NV90</accession>
<dbReference type="GO" id="GO:0004540">
    <property type="term" value="F:RNA nuclease activity"/>
    <property type="evidence" value="ECO:0007669"/>
    <property type="project" value="InterPro"/>
</dbReference>
<comment type="caution">
    <text evidence="2">The sequence shown here is derived from an EMBL/GenBank/DDBJ whole genome shotgun (WGS) entry which is preliminary data.</text>
</comment>
<organism evidence="2 3">
    <name type="scientific">Candidatus Magasanikbacteria bacterium RIFOXYC2_FULL_42_28</name>
    <dbReference type="NCBI Taxonomy" id="1798704"/>
    <lineage>
        <taxon>Bacteria</taxon>
        <taxon>Candidatus Magasanikiibacteriota</taxon>
    </lineage>
</organism>
<dbReference type="STRING" id="1798704.A3J93_03885"/>
<sequence length="213" mass="25017">MDLESFKGKYYLFNPEQFGNIFVFVDFGNVRPWAKDFWPKENKFRFCKEIDIAKLADVCNWINPKKKFFYYGHFKSRLDLFKNHPENIKSRNSIFRLDKARGCGFLVKTKEIKMVPHHDEDGLFVGKAPKCNFDVEITMDLLTKIHKYDTVVLFSGDSDFSGLLSYLKNRNKKIVVVCTRARMSKELQEVADKFIPAESLKEFLVYIKNTPPD</sequence>
<dbReference type="PANTHER" id="PTHR35458">
    <property type="entry name" value="SLR0755 PROTEIN"/>
    <property type="match status" value="1"/>
</dbReference>
<reference evidence="2 3" key="1">
    <citation type="journal article" date="2016" name="Nat. Commun.">
        <title>Thousands of microbial genomes shed light on interconnected biogeochemical processes in an aquifer system.</title>
        <authorList>
            <person name="Anantharaman K."/>
            <person name="Brown C.T."/>
            <person name="Hug L.A."/>
            <person name="Sharon I."/>
            <person name="Castelle C.J."/>
            <person name="Probst A.J."/>
            <person name="Thomas B.C."/>
            <person name="Singh A."/>
            <person name="Wilkins M.J."/>
            <person name="Karaoz U."/>
            <person name="Brodie E.L."/>
            <person name="Williams K.H."/>
            <person name="Hubbard S.S."/>
            <person name="Banfield J.F."/>
        </authorList>
    </citation>
    <scope>NUCLEOTIDE SEQUENCE [LARGE SCALE GENOMIC DNA]</scope>
</reference>
<evidence type="ECO:0000259" key="1">
    <source>
        <dbReference type="Pfam" id="PF01936"/>
    </source>
</evidence>
<dbReference type="InterPro" id="IPR047140">
    <property type="entry name" value="LabA"/>
</dbReference>
<dbReference type="AlphaFoldDB" id="A0A1F6NV90"/>
<dbReference type="Gene3D" id="3.40.50.1010">
    <property type="entry name" value="5'-nuclease"/>
    <property type="match status" value="1"/>
</dbReference>